<dbReference type="PROSITE" id="PS51272">
    <property type="entry name" value="SLH"/>
    <property type="match status" value="3"/>
</dbReference>
<dbReference type="Gene3D" id="3.60.21.10">
    <property type="match status" value="1"/>
</dbReference>
<dbReference type="SUPFAM" id="SSF74853">
    <property type="entry name" value="Lamin A/C globular tail domain"/>
    <property type="match status" value="2"/>
</dbReference>
<dbReference type="SUPFAM" id="SSF56300">
    <property type="entry name" value="Metallo-dependent phosphatases"/>
    <property type="match status" value="1"/>
</dbReference>
<evidence type="ECO:0000256" key="1">
    <source>
        <dbReference type="SAM" id="MobiDB-lite"/>
    </source>
</evidence>
<dbReference type="Proteomes" id="UP000626786">
    <property type="component" value="Unassembled WGS sequence"/>
</dbReference>
<feature type="domain" description="LTD" evidence="4">
    <location>
        <begin position="24"/>
        <end position="153"/>
    </location>
</feature>
<sequence>MLSIALAGSLVLSGIIHAVVKADSPIEYSSMQTGWDVPVLITEIMPNSLNVGNSDACEYIELYNNLTVPLPLQDLKLIYGYPDGKSVDWNFVEDKVILPGETMVVWVKNAANSDLTWEDFNQIYGTQLPDSHLSYIESDGMSNTKARSLSVASTSGMVYSKVDYTPEQVIEHKSITYKPSLDGSVMVAYPENTEPTPGTILPEQVPSKPVEQDTESPVISHEPITDAASDQPLFIQAQVTDDRHVQYVGISYQTTIEGPWIQKELTEQADGMYSIEIRPEELISSHFAYRIEASDGQNVTTTEDYQLQLTESGSAPESDFDAQQVPYLLVTELVPDSTNVGKLDGYEFIEIYNNSTEDINLNDYTIRYRYPAEGPGGDLIWRHTVQDLIIPSGETMVFWVINSANGDKTVADFNANYGVNLVENVNIVKIHNGGMANSSTRGVSISTNTGEDISVAYYFDEPDVDDTKPDKGIFYKFPNEAGNKTMVKYSPGIEAATPGSVQSIQVPAVKVQLPHTTEAPIVEDQTSMDDIDDKQNLNLKFSMSGPSVKTVRLYYKTTTEPDYRSIYLTRSSNGIYSHVIYSPELIGNESVNYYLEMSDGRSITKTEIASVNIKTEKTEQNGLNISQGALLKRTALIKTLGSDSSLWIDNEDVTKLTAPSLSGQAYFAFDVKKVNLYFKNGVTIGDEIIHIFDDTINTYETMTIPIEPKYFTAKEATTIAIRSGTKVSPFDQESEENRDDFQIKNVRLVLEDGTTLYDPQYANPEKELLVGDGASATEFFEFAFSVPEEQFKAKAYKWDTTKVANGKHIIEARGQDSTQIDVTVDNEAPTISPSIEDGKEYKGEILIDAAVADEYSGVASVHAQLDGEEIVLPYATTSAILSPGAHKATFIATDKAGNETIKTVNFTVTDESPNEPVAITPKDGTMNIDPSSVSLQVRVTDPTEDPMDVLFFEGHEINAADEQVKIFENSTDVEPPNEMIPAGETAVLQKETMAKVDGIYHETSSTDQFPYQRFEVEVGEAIDETDEIVLNWEGKSLIGRKVSMYTWNNEINKWELRDWKIAKDNQNFKLTGTVKGHTYITDGKVHVMIQDEISTSPEFDYSFIWMSDTQYYSESYPYIYDRMTKWIVEKKEDLNIKYVFHTGDLVDKVDQEIQWNRADEYMKTLEDANVPYGVLAGNHDVGHKTGDYVKYGEYFGEQRYKDQPYYGESYKNNRGHYDLISVNGNDYIMLYMGWGVDDEGIAWLNKVLAENPNRMAFLSFHEYLLVSGNRSPIGDKIYNEVILQNPNVVAVLSGHYHDSELLVDPIDDDGDGIPDRNVYQMLADYQGGPEGGQGFMRLLKVNPIENKIHVQTYSPYLDKYNYYSSEEYPGKDEFKIDLDLKPQEKLVATDFFEAEIFTDNKLGKQKDVAHAGIAETTWNDLTPEKKHGWYVKVSDDFGGQVRSAVWTFVTGKRNGNPDTPIEPNPPVEEEIPSDDQPSDNGNPSIPEIPYVPGKPAPSDKEEVPTKPNDNKQEDQTTENKPVHVSLDMINQNAKQITLQAEQDGDIEWILKEDVLKALKDLKKPIVFQTKSGHSVTMPTNVFASMKGNVMNVQIALATEKIVDNQTVQYADAVDVHVKMDGKPMTIPLAIQLKLNKPIDKGNTTGAAFVNDAWIYAGGYQKDGYWTFPSTEATRVTVMSKQPNFKDTSKHWAKYEIHSLYSRLVIDEKTDKKFAPSAKLTRAEFTVWLSTVFQLPLEDVKGDFADVTASKNQAAQHIEAARRAGIVHGKPNGKFDPDAMITRQQMATMLVRALEAKNPEIVQDDKSKKDFKDDKRISGYAKNAVAKVSAAGLMNGLADGTFQPKRTITRGETAVILWRLLEVKKD</sequence>
<feature type="chain" id="PRO_5046344503" evidence="2">
    <location>
        <begin position="19"/>
        <end position="1865"/>
    </location>
</feature>
<organism evidence="5 6">
    <name type="scientific">Sporosarcina quadrami</name>
    <dbReference type="NCBI Taxonomy" id="2762234"/>
    <lineage>
        <taxon>Bacteria</taxon>
        <taxon>Bacillati</taxon>
        <taxon>Bacillota</taxon>
        <taxon>Bacilli</taxon>
        <taxon>Bacillales</taxon>
        <taxon>Caryophanaceae</taxon>
        <taxon>Sporosarcina</taxon>
    </lineage>
</organism>
<keyword evidence="6" id="KW-1185">Reference proteome</keyword>
<feature type="region of interest" description="Disordered" evidence="1">
    <location>
        <begin position="1449"/>
        <end position="1520"/>
    </location>
</feature>
<feature type="domain" description="SLH" evidence="3">
    <location>
        <begin position="1740"/>
        <end position="1803"/>
    </location>
</feature>
<dbReference type="Pfam" id="PF00149">
    <property type="entry name" value="Metallophos"/>
    <property type="match status" value="1"/>
</dbReference>
<dbReference type="PANTHER" id="PTHR43143">
    <property type="entry name" value="METALLOPHOSPHOESTERASE, CALCINEURIN SUPERFAMILY"/>
    <property type="match status" value="1"/>
</dbReference>
<dbReference type="Pfam" id="PF00395">
    <property type="entry name" value="SLH"/>
    <property type="match status" value="3"/>
</dbReference>
<evidence type="ECO:0000313" key="5">
    <source>
        <dbReference type="EMBL" id="MBD7984505.1"/>
    </source>
</evidence>
<protein>
    <submittedName>
        <fullName evidence="5">S-layer homology domain-containing protein</fullName>
    </submittedName>
</protein>
<evidence type="ECO:0000313" key="6">
    <source>
        <dbReference type="Proteomes" id="UP000626786"/>
    </source>
</evidence>
<keyword evidence="2" id="KW-0732">Signal</keyword>
<name>A0ABR8U903_9BACL</name>
<feature type="compositionally biased region" description="Basic and acidic residues" evidence="1">
    <location>
        <begin position="1497"/>
        <end position="1514"/>
    </location>
</feature>
<dbReference type="InterPro" id="IPR051918">
    <property type="entry name" value="STPP_CPPED1"/>
</dbReference>
<dbReference type="InterPro" id="IPR036415">
    <property type="entry name" value="Lamin_tail_dom_sf"/>
</dbReference>
<dbReference type="EMBL" id="JACSQN010000006">
    <property type="protein sequence ID" value="MBD7984505.1"/>
    <property type="molecule type" value="Genomic_DNA"/>
</dbReference>
<feature type="compositionally biased region" description="Acidic residues" evidence="1">
    <location>
        <begin position="1467"/>
        <end position="1477"/>
    </location>
</feature>
<evidence type="ECO:0000259" key="3">
    <source>
        <dbReference type="PROSITE" id="PS51272"/>
    </source>
</evidence>
<feature type="domain" description="LTD" evidence="4">
    <location>
        <begin position="316"/>
        <end position="463"/>
    </location>
</feature>
<dbReference type="PANTHER" id="PTHR43143:SF5">
    <property type="entry name" value="SECRETED PROTEIN"/>
    <property type="match status" value="1"/>
</dbReference>
<feature type="domain" description="SLH" evidence="3">
    <location>
        <begin position="1679"/>
        <end position="1739"/>
    </location>
</feature>
<dbReference type="InterPro" id="IPR001322">
    <property type="entry name" value="Lamin_tail_dom"/>
</dbReference>
<evidence type="ECO:0000256" key="2">
    <source>
        <dbReference type="SAM" id="SignalP"/>
    </source>
</evidence>
<dbReference type="PROSITE" id="PS51841">
    <property type="entry name" value="LTD"/>
    <property type="match status" value="2"/>
</dbReference>
<proteinExistence type="predicted"/>
<evidence type="ECO:0000259" key="4">
    <source>
        <dbReference type="PROSITE" id="PS51841"/>
    </source>
</evidence>
<dbReference type="InterPro" id="IPR029052">
    <property type="entry name" value="Metallo-depent_PP-like"/>
</dbReference>
<dbReference type="Pfam" id="PF00932">
    <property type="entry name" value="LTD"/>
    <property type="match status" value="1"/>
</dbReference>
<feature type="domain" description="SLH" evidence="3">
    <location>
        <begin position="1807"/>
        <end position="1865"/>
    </location>
</feature>
<dbReference type="InterPro" id="IPR004843">
    <property type="entry name" value="Calcineurin-like_PHP"/>
</dbReference>
<dbReference type="InterPro" id="IPR001119">
    <property type="entry name" value="SLH_dom"/>
</dbReference>
<feature type="signal peptide" evidence="2">
    <location>
        <begin position="1"/>
        <end position="18"/>
    </location>
</feature>
<gene>
    <name evidence="5" type="ORF">H9649_07930</name>
</gene>
<comment type="caution">
    <text evidence="5">The sequence shown here is derived from an EMBL/GenBank/DDBJ whole genome shotgun (WGS) entry which is preliminary data.</text>
</comment>
<reference evidence="5 6" key="1">
    <citation type="submission" date="2020-08" db="EMBL/GenBank/DDBJ databases">
        <title>A Genomic Blueprint of the Chicken Gut Microbiome.</title>
        <authorList>
            <person name="Gilroy R."/>
            <person name="Ravi A."/>
            <person name="Getino M."/>
            <person name="Pursley I."/>
            <person name="Horton D.L."/>
            <person name="Alikhan N.-F."/>
            <person name="Baker D."/>
            <person name="Gharbi K."/>
            <person name="Hall N."/>
            <person name="Watson M."/>
            <person name="Adriaenssens E.M."/>
            <person name="Foster-Nyarko E."/>
            <person name="Jarju S."/>
            <person name="Secka A."/>
            <person name="Antonio M."/>
            <person name="Oren A."/>
            <person name="Chaudhuri R."/>
            <person name="La Ragione R.M."/>
            <person name="Hildebrand F."/>
            <person name="Pallen M.J."/>
        </authorList>
    </citation>
    <scope>NUCLEOTIDE SEQUENCE [LARGE SCALE GENOMIC DNA]</scope>
    <source>
        <strain evidence="5 6">Sa2YVA2</strain>
    </source>
</reference>
<feature type="region of interest" description="Disordered" evidence="1">
    <location>
        <begin position="193"/>
        <end position="213"/>
    </location>
</feature>
<accession>A0ABR8U903</accession>